<evidence type="ECO:0000313" key="1">
    <source>
        <dbReference type="EMBL" id="EAZ83057.1"/>
    </source>
</evidence>
<organism evidence="1 2">
    <name type="scientific">Algoriphagus machipongonensis</name>
    <dbReference type="NCBI Taxonomy" id="388413"/>
    <lineage>
        <taxon>Bacteria</taxon>
        <taxon>Pseudomonadati</taxon>
        <taxon>Bacteroidota</taxon>
        <taxon>Cytophagia</taxon>
        <taxon>Cytophagales</taxon>
        <taxon>Cyclobacteriaceae</taxon>
        <taxon>Algoriphagus</taxon>
    </lineage>
</organism>
<sequence length="536" mass="61639">MTQTVLRNNEIRLPFLGAKINFIGGLDPLGLQNASEQAYSRLLPGLNNVTGLIRSYSFYPWLLSQYPKSIVSTDPSKQKQFIRRAEFLNALISQSNGIQGINGGTLAAKFLEEENNSFDLQKGIYNSNGSTVDTYWKYPFGIFGQYYLGSIRQIGIIEEVVDSNNILLGLYRPTKQTDHSIVSGDSLAKAFESNISDSNRLLYLKCIESGIVNRNNLKQLKDDFNLREIDQTTEEWNLLTKLLISTDTPLIYGEEPKNRRKETIFHLMNFASDTNREINDREFTMWAYDSKGLINENEDECLSGWYYYQLNEYWQLACTAILHASIEKLQDLAGTGWYPFYELIEIISSEITLSLKENGLIESENDEVIQILDKVNSSEKNLYLEIMNTLGIQRSNSSFKLLFKLLKENTINAERLRQYVSENQYDLSKDVLSFIEEFQLTENLSIRPFLNDFLIENIFFRHKHIAYRKMGLGNQSTEKFILEEGMIRMIDLFGPGFTGPRVGNLITYLKDLQLLSPEGKISKVGIDFLEKLKYDI</sequence>
<keyword evidence="2" id="KW-1185">Reference proteome</keyword>
<dbReference type="HOGENOM" id="CLU_605342_0_0_10"/>
<gene>
    <name evidence="1" type="ORF">ALPR1_12590</name>
</gene>
<dbReference type="Proteomes" id="UP000003919">
    <property type="component" value="Unassembled WGS sequence"/>
</dbReference>
<protein>
    <submittedName>
        <fullName evidence="1">Uncharacterized protein</fullName>
    </submittedName>
</protein>
<comment type="caution">
    <text evidence="1">The sequence shown here is derived from an EMBL/GenBank/DDBJ whole genome shotgun (WGS) entry which is preliminary data.</text>
</comment>
<dbReference type="EMBL" id="AAXU02000001">
    <property type="protein sequence ID" value="EAZ83057.1"/>
    <property type="molecule type" value="Genomic_DNA"/>
</dbReference>
<dbReference type="eggNOG" id="ENOG502ZB0D">
    <property type="taxonomic scope" value="Bacteria"/>
</dbReference>
<dbReference type="OrthoDB" id="1078940at2"/>
<evidence type="ECO:0000313" key="2">
    <source>
        <dbReference type="Proteomes" id="UP000003919"/>
    </source>
</evidence>
<name>A3HT89_9BACT</name>
<dbReference type="AlphaFoldDB" id="A3HT89"/>
<dbReference type="STRING" id="388413.ALPR1_12590"/>
<dbReference type="RefSeq" id="WP_008201002.1">
    <property type="nucleotide sequence ID" value="NZ_CM001023.1"/>
</dbReference>
<reference evidence="1 2" key="1">
    <citation type="journal article" date="2011" name="J. Bacteriol.">
        <title>Complete genome sequence of Algoriphagus sp. PR1, bacterial prey of a colony-forming choanoflagellate.</title>
        <authorList>
            <person name="Alegado R.A."/>
            <person name="Ferriera S."/>
            <person name="Nusbaum C."/>
            <person name="Young S.K."/>
            <person name="Zeng Q."/>
            <person name="Imamovic A."/>
            <person name="Fairclough S.R."/>
            <person name="King N."/>
        </authorList>
    </citation>
    <scope>NUCLEOTIDE SEQUENCE [LARGE SCALE GENOMIC DNA]</scope>
    <source>
        <strain evidence="1 2">PR1</strain>
    </source>
</reference>
<proteinExistence type="predicted"/>
<accession>A3HT89</accession>